<feature type="transmembrane region" description="Helical" evidence="6">
    <location>
        <begin position="48"/>
        <end position="67"/>
    </location>
</feature>
<evidence type="ECO:0000256" key="4">
    <source>
        <dbReference type="ARBA" id="ARBA00022989"/>
    </source>
</evidence>
<feature type="transmembrane region" description="Helical" evidence="6">
    <location>
        <begin position="282"/>
        <end position="302"/>
    </location>
</feature>
<keyword evidence="3 6" id="KW-0812">Transmembrane</keyword>
<feature type="domain" description="EamA" evidence="7">
    <location>
        <begin position="163"/>
        <end position="295"/>
    </location>
</feature>
<feature type="transmembrane region" description="Helical" evidence="6">
    <location>
        <begin position="165"/>
        <end position="185"/>
    </location>
</feature>
<evidence type="ECO:0000256" key="3">
    <source>
        <dbReference type="ARBA" id="ARBA00022692"/>
    </source>
</evidence>
<proteinExistence type="predicted"/>
<feature type="domain" description="EamA" evidence="7">
    <location>
        <begin position="6"/>
        <end position="153"/>
    </location>
</feature>
<dbReference type="GO" id="GO:0005886">
    <property type="term" value="C:plasma membrane"/>
    <property type="evidence" value="ECO:0007669"/>
    <property type="project" value="UniProtKB-SubCell"/>
</dbReference>
<accession>A0A286GUP4</accession>
<feature type="transmembrane region" description="Helical" evidence="6">
    <location>
        <begin position="83"/>
        <end position="105"/>
    </location>
</feature>
<evidence type="ECO:0000256" key="1">
    <source>
        <dbReference type="ARBA" id="ARBA00004651"/>
    </source>
</evidence>
<dbReference type="PANTHER" id="PTHR42920:SF5">
    <property type="entry name" value="EAMA DOMAIN-CONTAINING PROTEIN"/>
    <property type="match status" value="1"/>
</dbReference>
<dbReference type="Proteomes" id="UP000219621">
    <property type="component" value="Unassembled WGS sequence"/>
</dbReference>
<dbReference type="PANTHER" id="PTHR42920">
    <property type="entry name" value="OS03G0707200 PROTEIN-RELATED"/>
    <property type="match status" value="1"/>
</dbReference>
<feature type="transmembrane region" description="Helical" evidence="6">
    <location>
        <begin position="225"/>
        <end position="245"/>
    </location>
</feature>
<dbReference type="AlphaFoldDB" id="A0A286GUP4"/>
<protein>
    <submittedName>
        <fullName evidence="8">Permease of the drug/metabolite transporter (DMT) superfamily</fullName>
    </submittedName>
</protein>
<keyword evidence="4 6" id="KW-1133">Transmembrane helix</keyword>
<evidence type="ECO:0000256" key="2">
    <source>
        <dbReference type="ARBA" id="ARBA00022475"/>
    </source>
</evidence>
<feature type="transmembrane region" description="Helical" evidence="6">
    <location>
        <begin position="111"/>
        <end position="129"/>
    </location>
</feature>
<organism evidence="8 9">
    <name type="scientific">Caenispirillum bisanense</name>
    <dbReference type="NCBI Taxonomy" id="414052"/>
    <lineage>
        <taxon>Bacteria</taxon>
        <taxon>Pseudomonadati</taxon>
        <taxon>Pseudomonadota</taxon>
        <taxon>Alphaproteobacteria</taxon>
        <taxon>Rhodospirillales</taxon>
        <taxon>Novispirillaceae</taxon>
        <taxon>Caenispirillum</taxon>
    </lineage>
</organism>
<name>A0A286GUP4_9PROT</name>
<dbReference type="EMBL" id="OCNJ01000008">
    <property type="protein sequence ID" value="SOD99221.1"/>
    <property type="molecule type" value="Genomic_DNA"/>
</dbReference>
<reference evidence="8 9" key="1">
    <citation type="submission" date="2017-09" db="EMBL/GenBank/DDBJ databases">
        <authorList>
            <person name="Ehlers B."/>
            <person name="Leendertz F.H."/>
        </authorList>
    </citation>
    <scope>NUCLEOTIDE SEQUENCE [LARGE SCALE GENOMIC DNA]</scope>
    <source>
        <strain evidence="8 9">USBA 140</strain>
    </source>
</reference>
<dbReference type="SUPFAM" id="SSF103481">
    <property type="entry name" value="Multidrug resistance efflux transporter EmrE"/>
    <property type="match status" value="2"/>
</dbReference>
<keyword evidence="5 6" id="KW-0472">Membrane</keyword>
<dbReference type="RefSeq" id="WP_097280645.1">
    <property type="nucleotide sequence ID" value="NZ_OCNJ01000008.1"/>
</dbReference>
<keyword evidence="2" id="KW-1003">Cell membrane</keyword>
<sequence length="308" mass="32163">MSRLRADLTLLLAAMIWGSTFVVQKLAFLDEDGAAAPAVPEDGALGPLAFTGIRFLLGALVVLPLALRETGRAPAPAQPVDRLGFVLCGVLLFTGSITQQVGIIGTSVTNAGFLTALYVPLVPILGLFLLKRRPHWAVWPGVLGCMIGTWFLNGGDLTAVSDGDLWVMAGAVFWALHVICVGTFVGRSGRALTLACTQFATVGAIGLTAALLLEQPSWSAVSAAWFEIAWAGALSVGVAFTLQVIGQRGAHPADAAIILSSEMVFAAISGAVVLGERLHPDQYLGAALILGSILAVEALPYLRRPRTA</sequence>
<feature type="transmembrane region" description="Helical" evidence="6">
    <location>
        <begin position="257"/>
        <end position="276"/>
    </location>
</feature>
<dbReference type="OrthoDB" id="9804865at2"/>
<feature type="transmembrane region" description="Helical" evidence="6">
    <location>
        <begin position="136"/>
        <end position="153"/>
    </location>
</feature>
<dbReference type="InterPro" id="IPR051258">
    <property type="entry name" value="Diverse_Substrate_Transporter"/>
</dbReference>
<gene>
    <name evidence="8" type="ORF">SAMN05421508_108260</name>
</gene>
<dbReference type="InterPro" id="IPR000620">
    <property type="entry name" value="EamA_dom"/>
</dbReference>
<evidence type="ECO:0000313" key="9">
    <source>
        <dbReference type="Proteomes" id="UP000219621"/>
    </source>
</evidence>
<dbReference type="Pfam" id="PF00892">
    <property type="entry name" value="EamA"/>
    <property type="match status" value="2"/>
</dbReference>
<keyword evidence="9" id="KW-1185">Reference proteome</keyword>
<evidence type="ECO:0000256" key="6">
    <source>
        <dbReference type="SAM" id="Phobius"/>
    </source>
</evidence>
<evidence type="ECO:0000313" key="8">
    <source>
        <dbReference type="EMBL" id="SOD99221.1"/>
    </source>
</evidence>
<feature type="transmembrane region" description="Helical" evidence="6">
    <location>
        <begin position="192"/>
        <end position="213"/>
    </location>
</feature>
<evidence type="ECO:0000259" key="7">
    <source>
        <dbReference type="Pfam" id="PF00892"/>
    </source>
</evidence>
<dbReference type="InterPro" id="IPR037185">
    <property type="entry name" value="EmrE-like"/>
</dbReference>
<comment type="subcellular location">
    <subcellularLocation>
        <location evidence="1">Cell membrane</location>
        <topology evidence="1">Multi-pass membrane protein</topology>
    </subcellularLocation>
</comment>
<evidence type="ECO:0000256" key="5">
    <source>
        <dbReference type="ARBA" id="ARBA00023136"/>
    </source>
</evidence>